<proteinExistence type="predicted"/>
<sequence>MRPNTKTAWIPERADTQQPVQVEQQDTASAWVTLDRDVPPRRPSPLPVSKSVQEEEEEPLPELDEDNTLLCNVASDVDSILVLCHRLPLCVTLEIPSVPSRRETMQYTNKLCLPVGPGKKRTLLSRIPNFRLGRAGRLTVNMFFPDALDPTHQGFGSSHIEATSMRILWDSVTQPAIVSAFPKGAENSLPESGEYERDRQNETGGYARPSGRSTSMRSDKLEHFVAAIRSLLETSTDPALESYRHFKFLQSLQGYKSFSYTSFEDLTQSEAHWFNDLDLTDIELSPMMLYKGYLKGTRRVTRDVFVPDWLRFNALLQQGIERVRRLRARENHDDPLHDFQVELLSGDDLDRMLLADRRREGPSLQLSPDISRLCDGGPCTTCNIWVDIAVEIGCVGKVNVWNHNRCFDIVDCLIGRENFGKSKEWSTGVRIDEVATMPGLGGVGFTDKKAPAIGNNSPTPYVQLYCQEKVPIYAPLGTKARGAQDLV</sequence>
<organism evidence="1 2">
    <name type="scientific">Naganishia cerealis</name>
    <dbReference type="NCBI Taxonomy" id="610337"/>
    <lineage>
        <taxon>Eukaryota</taxon>
        <taxon>Fungi</taxon>
        <taxon>Dikarya</taxon>
        <taxon>Basidiomycota</taxon>
        <taxon>Agaricomycotina</taxon>
        <taxon>Tremellomycetes</taxon>
        <taxon>Filobasidiales</taxon>
        <taxon>Filobasidiaceae</taxon>
        <taxon>Naganishia</taxon>
    </lineage>
</organism>
<gene>
    <name evidence="1" type="ORF">QFC19_007722</name>
</gene>
<evidence type="ECO:0000313" key="2">
    <source>
        <dbReference type="Proteomes" id="UP001241377"/>
    </source>
</evidence>
<dbReference type="EMBL" id="JASBWR010000105">
    <property type="protein sequence ID" value="KAJ9095042.1"/>
    <property type="molecule type" value="Genomic_DNA"/>
</dbReference>
<name>A0ACC2V902_9TREE</name>
<dbReference type="Proteomes" id="UP001241377">
    <property type="component" value="Unassembled WGS sequence"/>
</dbReference>
<evidence type="ECO:0000313" key="1">
    <source>
        <dbReference type="EMBL" id="KAJ9095042.1"/>
    </source>
</evidence>
<protein>
    <submittedName>
        <fullName evidence="1">Uncharacterized protein</fullName>
    </submittedName>
</protein>
<comment type="caution">
    <text evidence="1">The sequence shown here is derived from an EMBL/GenBank/DDBJ whole genome shotgun (WGS) entry which is preliminary data.</text>
</comment>
<accession>A0ACC2V902</accession>
<keyword evidence="2" id="KW-1185">Reference proteome</keyword>
<reference evidence="1" key="1">
    <citation type="submission" date="2023-04" db="EMBL/GenBank/DDBJ databases">
        <title>Draft Genome sequencing of Naganishia species isolated from polar environments using Oxford Nanopore Technology.</title>
        <authorList>
            <person name="Leo P."/>
            <person name="Venkateswaran K."/>
        </authorList>
    </citation>
    <scope>NUCLEOTIDE SEQUENCE</scope>
    <source>
        <strain evidence="1">MNA-CCFEE 5261</strain>
    </source>
</reference>